<evidence type="ECO:0000313" key="3">
    <source>
        <dbReference type="EMBL" id="KNC84292.1"/>
    </source>
</evidence>
<evidence type="ECO:0000256" key="1">
    <source>
        <dbReference type="ARBA" id="ARBA00023002"/>
    </source>
</evidence>
<dbReference type="SUPFAM" id="SSF51905">
    <property type="entry name" value="FAD/NAD(P)-binding domain"/>
    <property type="match status" value="1"/>
</dbReference>
<keyword evidence="4" id="KW-1185">Reference proteome</keyword>
<dbReference type="GeneID" id="25903997"/>
<dbReference type="InterPro" id="IPR036188">
    <property type="entry name" value="FAD/NAD-bd_sf"/>
</dbReference>
<dbReference type="STRING" id="667725.A0A0L0G5H6"/>
<dbReference type="GO" id="GO:0050660">
    <property type="term" value="F:flavin adenine dinucleotide binding"/>
    <property type="evidence" value="ECO:0007669"/>
    <property type="project" value="TreeGrafter"/>
</dbReference>
<dbReference type="Proteomes" id="UP000054560">
    <property type="component" value="Unassembled WGS sequence"/>
</dbReference>
<evidence type="ECO:0000256" key="2">
    <source>
        <dbReference type="SAM" id="MobiDB-lite"/>
    </source>
</evidence>
<accession>A0A0L0G5H6</accession>
<dbReference type="AlphaFoldDB" id="A0A0L0G5H6"/>
<dbReference type="PANTHER" id="PTHR43539:SF78">
    <property type="entry name" value="FLAVIN-CONTAINING MONOOXYGENASE"/>
    <property type="match status" value="1"/>
</dbReference>
<keyword evidence="1" id="KW-0560">Oxidoreductase</keyword>
<dbReference type="RefSeq" id="XP_014158194.1">
    <property type="nucleotide sequence ID" value="XM_014302719.1"/>
</dbReference>
<dbReference type="GO" id="GO:0004497">
    <property type="term" value="F:monooxygenase activity"/>
    <property type="evidence" value="ECO:0007669"/>
    <property type="project" value="TreeGrafter"/>
</dbReference>
<name>A0A0L0G5H6_9EUKA</name>
<sequence>MAVQQDAVVTNTVVIGGGHAGISMSVVLKARGIQHVVLEKARTLEQWRSNRWDSFKLNTTVDYSLIYGQKPDPENGFSGKQESLKPAKMLGFWEAYIQETGVKVREHTEVVSVDDGDNESVRYVVSVESQDGGPTTYHARNVIACSGTYQKPRIPEELATKIPAHIKQVRVGTYKNIDDSLNDGGVLVVGGGQTGFQIGEEIVRSGRKVVVCTSMVPGSLRSYRGEDIFYWMDRIGFLSMPIQALSVPEMRFNRIPVTGNDHAISPHSMAREGAILVGSLEKVEGDELQFKDNLKEHVRFCDESYSTLAPRIEGYLEKTGTAGEYPPPEKEPEWEPHEPLLNDSPILKMNMNDEGITNVFWATGWGADFSFLKCGNLVDEMGPAGRPLTCDASKPGFFYLGFPWLRTLNSANIQGHHADALYIADQLTE</sequence>
<gene>
    <name evidence="3" type="ORF">SARC_03493</name>
</gene>
<evidence type="ECO:0000313" key="4">
    <source>
        <dbReference type="Proteomes" id="UP000054560"/>
    </source>
</evidence>
<evidence type="ECO:0008006" key="5">
    <source>
        <dbReference type="Google" id="ProtNLM"/>
    </source>
</evidence>
<dbReference type="OrthoDB" id="74360at2759"/>
<reference evidence="3 4" key="1">
    <citation type="submission" date="2011-02" db="EMBL/GenBank/DDBJ databases">
        <title>The Genome Sequence of Sphaeroforma arctica JP610.</title>
        <authorList>
            <consortium name="The Broad Institute Genome Sequencing Platform"/>
            <person name="Russ C."/>
            <person name="Cuomo C."/>
            <person name="Young S.K."/>
            <person name="Zeng Q."/>
            <person name="Gargeya S."/>
            <person name="Alvarado L."/>
            <person name="Berlin A."/>
            <person name="Chapman S.B."/>
            <person name="Chen Z."/>
            <person name="Freedman E."/>
            <person name="Gellesch M."/>
            <person name="Goldberg J."/>
            <person name="Griggs A."/>
            <person name="Gujja S."/>
            <person name="Heilman E."/>
            <person name="Heiman D."/>
            <person name="Howarth C."/>
            <person name="Mehta T."/>
            <person name="Neiman D."/>
            <person name="Pearson M."/>
            <person name="Roberts A."/>
            <person name="Saif S."/>
            <person name="Shea T."/>
            <person name="Shenoy N."/>
            <person name="Sisk P."/>
            <person name="Stolte C."/>
            <person name="Sykes S."/>
            <person name="White J."/>
            <person name="Yandava C."/>
            <person name="Burger G."/>
            <person name="Gray M.W."/>
            <person name="Holland P.W.H."/>
            <person name="King N."/>
            <person name="Lang F.B.F."/>
            <person name="Roger A.J."/>
            <person name="Ruiz-Trillo I."/>
            <person name="Haas B."/>
            <person name="Nusbaum C."/>
            <person name="Birren B."/>
        </authorList>
    </citation>
    <scope>NUCLEOTIDE SEQUENCE [LARGE SCALE GENOMIC DNA]</scope>
    <source>
        <strain evidence="3 4">JP610</strain>
    </source>
</reference>
<protein>
    <recommendedName>
        <fullName evidence="5">FAD/NAD(P)-binding domain-containing protein</fullName>
    </recommendedName>
</protein>
<feature type="compositionally biased region" description="Basic and acidic residues" evidence="2">
    <location>
        <begin position="327"/>
        <end position="337"/>
    </location>
</feature>
<dbReference type="Gene3D" id="3.50.50.60">
    <property type="entry name" value="FAD/NAD(P)-binding domain"/>
    <property type="match status" value="2"/>
</dbReference>
<organism evidence="3 4">
    <name type="scientific">Sphaeroforma arctica JP610</name>
    <dbReference type="NCBI Taxonomy" id="667725"/>
    <lineage>
        <taxon>Eukaryota</taxon>
        <taxon>Ichthyosporea</taxon>
        <taxon>Ichthyophonida</taxon>
        <taxon>Sphaeroforma</taxon>
    </lineage>
</organism>
<feature type="region of interest" description="Disordered" evidence="2">
    <location>
        <begin position="318"/>
        <end position="337"/>
    </location>
</feature>
<proteinExistence type="predicted"/>
<dbReference type="PRINTS" id="PR00411">
    <property type="entry name" value="PNDRDTASEI"/>
</dbReference>
<dbReference type="PANTHER" id="PTHR43539">
    <property type="entry name" value="FLAVIN-BINDING MONOOXYGENASE-LIKE PROTEIN (AFU_ORTHOLOGUE AFUA_4G09220)"/>
    <property type="match status" value="1"/>
</dbReference>
<dbReference type="EMBL" id="KQ241774">
    <property type="protein sequence ID" value="KNC84292.1"/>
    <property type="molecule type" value="Genomic_DNA"/>
</dbReference>
<dbReference type="Pfam" id="PF13738">
    <property type="entry name" value="Pyr_redox_3"/>
    <property type="match status" value="1"/>
</dbReference>
<dbReference type="InterPro" id="IPR050982">
    <property type="entry name" value="Auxin_biosynth/cation_transpt"/>
</dbReference>